<reference evidence="9 10" key="1">
    <citation type="submission" date="2019-03" db="EMBL/GenBank/DDBJ databases">
        <title>Bacillus niacini sp. nov. a Nicotinate-Metabolizing Mesophile Isolated from Soil.</title>
        <authorList>
            <person name="Zhang G."/>
        </authorList>
    </citation>
    <scope>NUCLEOTIDE SEQUENCE [LARGE SCALE GENOMIC DNA]</scope>
    <source>
        <strain evidence="9 10">WN066</strain>
    </source>
</reference>
<keyword evidence="4 7" id="KW-0812">Transmembrane</keyword>
<evidence type="ECO:0000256" key="2">
    <source>
        <dbReference type="ARBA" id="ARBA00006448"/>
    </source>
</evidence>
<evidence type="ECO:0000256" key="7">
    <source>
        <dbReference type="SAM" id="Phobius"/>
    </source>
</evidence>
<dbReference type="GO" id="GO:0005886">
    <property type="term" value="C:plasma membrane"/>
    <property type="evidence" value="ECO:0007669"/>
    <property type="project" value="UniProtKB-SubCell"/>
</dbReference>
<feature type="transmembrane region" description="Helical" evidence="7">
    <location>
        <begin position="12"/>
        <end position="30"/>
    </location>
</feature>
<keyword evidence="3" id="KW-1003">Cell membrane</keyword>
<sequence>MMGRKQISQMTFFNYITGISIGAVAGSMTIDSSIKVSTGIVSLLTWTGLTVLVGIVDLKFRKFRKIVEGEPIILIKQGKVLEKALKKSSLDIKQLQMLLRKKDVFSFQDVDYAIFETSGELSVMLKEAKQPLKQEQLPFQVKQQQQAPIPMQIITDGKVIEENLQQLNIDRNWVDEQLTRAGTILSEVFYAELQKDGSLYIDKRNDQFLH</sequence>
<name>A0A4R5VXQ3_9BACI</name>
<evidence type="ECO:0000256" key="6">
    <source>
        <dbReference type="ARBA" id="ARBA00023136"/>
    </source>
</evidence>
<feature type="domain" description="YetF C-terminal" evidence="8">
    <location>
        <begin position="59"/>
        <end position="193"/>
    </location>
</feature>
<proteinExistence type="inferred from homology"/>
<dbReference type="PANTHER" id="PTHR34582:SF7">
    <property type="entry name" value="UPF0702 TRANSMEMBRANE PROTEIN YDFS"/>
    <property type="match status" value="1"/>
</dbReference>
<dbReference type="EMBL" id="SMYO01000003">
    <property type="protein sequence ID" value="TDK63222.1"/>
    <property type="molecule type" value="Genomic_DNA"/>
</dbReference>
<feature type="transmembrane region" description="Helical" evidence="7">
    <location>
        <begin position="36"/>
        <end position="56"/>
    </location>
</feature>
<keyword evidence="5 7" id="KW-1133">Transmembrane helix</keyword>
<dbReference type="Pfam" id="PF04239">
    <property type="entry name" value="DUF421"/>
    <property type="match status" value="1"/>
</dbReference>
<evidence type="ECO:0000256" key="1">
    <source>
        <dbReference type="ARBA" id="ARBA00004651"/>
    </source>
</evidence>
<accession>A0A4R5VXQ3</accession>
<dbReference type="AlphaFoldDB" id="A0A4R5VXQ3"/>
<evidence type="ECO:0000256" key="5">
    <source>
        <dbReference type="ARBA" id="ARBA00022989"/>
    </source>
</evidence>
<comment type="caution">
    <text evidence="9">The sequence shown here is derived from an EMBL/GenBank/DDBJ whole genome shotgun (WGS) entry which is preliminary data.</text>
</comment>
<dbReference type="Proteomes" id="UP000295132">
    <property type="component" value="Unassembled WGS sequence"/>
</dbReference>
<evidence type="ECO:0000256" key="3">
    <source>
        <dbReference type="ARBA" id="ARBA00022475"/>
    </source>
</evidence>
<evidence type="ECO:0000313" key="9">
    <source>
        <dbReference type="EMBL" id="TDK63222.1"/>
    </source>
</evidence>
<dbReference type="Gene3D" id="3.30.240.20">
    <property type="entry name" value="bsu07140 like domains"/>
    <property type="match status" value="2"/>
</dbReference>
<keyword evidence="6 7" id="KW-0472">Membrane</keyword>
<evidence type="ECO:0000256" key="4">
    <source>
        <dbReference type="ARBA" id="ARBA00022692"/>
    </source>
</evidence>
<evidence type="ECO:0000313" key="10">
    <source>
        <dbReference type="Proteomes" id="UP000295132"/>
    </source>
</evidence>
<comment type="subcellular location">
    <subcellularLocation>
        <location evidence="1">Cell membrane</location>
        <topology evidence="1">Multi-pass membrane protein</topology>
    </subcellularLocation>
</comment>
<protein>
    <submittedName>
        <fullName evidence="9">DUF421 domain-containing protein</fullName>
    </submittedName>
</protein>
<comment type="similarity">
    <text evidence="2">Belongs to the UPF0702 family.</text>
</comment>
<dbReference type="PANTHER" id="PTHR34582">
    <property type="entry name" value="UPF0702 TRANSMEMBRANE PROTEIN YCAP"/>
    <property type="match status" value="1"/>
</dbReference>
<dbReference type="InterPro" id="IPR007353">
    <property type="entry name" value="DUF421"/>
</dbReference>
<evidence type="ECO:0000259" key="8">
    <source>
        <dbReference type="Pfam" id="PF04239"/>
    </source>
</evidence>
<organism evidence="9 10">
    <name type="scientific">Bacillus salipaludis</name>
    <dbReference type="NCBI Taxonomy" id="2547811"/>
    <lineage>
        <taxon>Bacteria</taxon>
        <taxon>Bacillati</taxon>
        <taxon>Bacillota</taxon>
        <taxon>Bacilli</taxon>
        <taxon>Bacillales</taxon>
        <taxon>Bacillaceae</taxon>
        <taxon>Bacillus</taxon>
    </lineage>
</organism>
<dbReference type="InterPro" id="IPR023090">
    <property type="entry name" value="UPF0702_alpha/beta_dom_sf"/>
</dbReference>
<gene>
    <name evidence="9" type="ORF">E2K98_07160</name>
</gene>